<evidence type="ECO:0000313" key="5">
    <source>
        <dbReference type="EMBL" id="TKB51030.1"/>
    </source>
</evidence>
<gene>
    <name evidence="5" type="ORF">FCL40_00300</name>
</gene>
<dbReference type="GO" id="GO:0003700">
    <property type="term" value="F:DNA-binding transcription factor activity"/>
    <property type="evidence" value="ECO:0007669"/>
    <property type="project" value="InterPro"/>
</dbReference>
<dbReference type="AlphaFoldDB" id="A0A4U1BHZ0"/>
<dbReference type="InterPro" id="IPR011711">
    <property type="entry name" value="GntR_C"/>
</dbReference>
<protein>
    <submittedName>
        <fullName evidence="5">GntR family transcriptional regulator</fullName>
    </submittedName>
</protein>
<dbReference type="InterPro" id="IPR036388">
    <property type="entry name" value="WH-like_DNA-bd_sf"/>
</dbReference>
<evidence type="ECO:0000256" key="2">
    <source>
        <dbReference type="ARBA" id="ARBA00023125"/>
    </source>
</evidence>
<evidence type="ECO:0000256" key="3">
    <source>
        <dbReference type="ARBA" id="ARBA00023163"/>
    </source>
</evidence>
<keyword evidence="2" id="KW-0238">DNA-binding</keyword>
<dbReference type="Gene3D" id="1.10.10.10">
    <property type="entry name" value="Winged helix-like DNA-binding domain superfamily/Winged helix DNA-binding domain"/>
    <property type="match status" value="1"/>
</dbReference>
<accession>A0A4U1BHZ0</accession>
<dbReference type="SMART" id="SM00345">
    <property type="entry name" value="HTH_GNTR"/>
    <property type="match status" value="1"/>
</dbReference>
<dbReference type="GO" id="GO:0003677">
    <property type="term" value="F:DNA binding"/>
    <property type="evidence" value="ECO:0007669"/>
    <property type="project" value="UniProtKB-KW"/>
</dbReference>
<dbReference type="OrthoDB" id="6627771at2"/>
<proteinExistence type="predicted"/>
<keyword evidence="3" id="KW-0804">Transcription</keyword>
<keyword evidence="6" id="KW-1185">Reference proteome</keyword>
<dbReference type="EMBL" id="SWCI01000001">
    <property type="protein sequence ID" value="TKB51030.1"/>
    <property type="molecule type" value="Genomic_DNA"/>
</dbReference>
<dbReference type="InterPro" id="IPR036390">
    <property type="entry name" value="WH_DNA-bd_sf"/>
</dbReference>
<dbReference type="PANTHER" id="PTHR43537">
    <property type="entry name" value="TRANSCRIPTIONAL REGULATOR, GNTR FAMILY"/>
    <property type="match status" value="1"/>
</dbReference>
<dbReference type="SUPFAM" id="SSF46785">
    <property type="entry name" value="Winged helix' DNA-binding domain"/>
    <property type="match status" value="1"/>
</dbReference>
<dbReference type="Gene3D" id="1.20.120.530">
    <property type="entry name" value="GntR ligand-binding domain-like"/>
    <property type="match status" value="1"/>
</dbReference>
<name>A0A4U1BHZ0_9GAMM</name>
<evidence type="ECO:0000256" key="1">
    <source>
        <dbReference type="ARBA" id="ARBA00023015"/>
    </source>
</evidence>
<dbReference type="PRINTS" id="PR00035">
    <property type="entry name" value="HTHGNTR"/>
</dbReference>
<evidence type="ECO:0000313" key="6">
    <source>
        <dbReference type="Proteomes" id="UP000305674"/>
    </source>
</evidence>
<dbReference type="SUPFAM" id="SSF48008">
    <property type="entry name" value="GntR ligand-binding domain-like"/>
    <property type="match status" value="1"/>
</dbReference>
<dbReference type="Pfam" id="PF07729">
    <property type="entry name" value="FCD"/>
    <property type="match status" value="1"/>
</dbReference>
<comment type="caution">
    <text evidence="5">The sequence shown here is derived from an EMBL/GenBank/DDBJ whole genome shotgun (WGS) entry which is preliminary data.</text>
</comment>
<dbReference type="SMART" id="SM00895">
    <property type="entry name" value="FCD"/>
    <property type="match status" value="1"/>
</dbReference>
<keyword evidence="1" id="KW-0805">Transcription regulation</keyword>
<dbReference type="PROSITE" id="PS50949">
    <property type="entry name" value="HTH_GNTR"/>
    <property type="match status" value="1"/>
</dbReference>
<dbReference type="Pfam" id="PF00392">
    <property type="entry name" value="GntR"/>
    <property type="match status" value="1"/>
</dbReference>
<feature type="domain" description="HTH gntR-type" evidence="4">
    <location>
        <begin position="8"/>
        <end position="75"/>
    </location>
</feature>
<dbReference type="RefSeq" id="WP_136850206.1">
    <property type="nucleotide sequence ID" value="NZ_SWCI01000001.1"/>
</dbReference>
<organism evidence="5 6">
    <name type="scientific">Ferrimonas sediminicola</name>
    <dbReference type="NCBI Taxonomy" id="2569538"/>
    <lineage>
        <taxon>Bacteria</taxon>
        <taxon>Pseudomonadati</taxon>
        <taxon>Pseudomonadota</taxon>
        <taxon>Gammaproteobacteria</taxon>
        <taxon>Alteromonadales</taxon>
        <taxon>Ferrimonadaceae</taxon>
        <taxon>Ferrimonas</taxon>
    </lineage>
</organism>
<dbReference type="PANTHER" id="PTHR43537:SF49">
    <property type="entry name" value="TRANSCRIPTIONAL REGULATORY PROTEIN"/>
    <property type="match status" value="1"/>
</dbReference>
<dbReference type="CDD" id="cd07377">
    <property type="entry name" value="WHTH_GntR"/>
    <property type="match status" value="1"/>
</dbReference>
<evidence type="ECO:0000259" key="4">
    <source>
        <dbReference type="PROSITE" id="PS50949"/>
    </source>
</evidence>
<dbReference type="InterPro" id="IPR008920">
    <property type="entry name" value="TF_FadR/GntR_C"/>
</dbReference>
<sequence>MSEPQRPLTLADQLAHKLQLAIVQGEISAGSKINEQELAARYGVSRGPLREALQKLERRRLVVKAPHVGARVAQLTPEELSDLYQVRAELEAMACRLAASHISASQLAQLQLLLKRQEKVFTDQNGDYALFDDIDFHLGIIHASGNQTLIHTLTDDLYHLLQMYRNRCSSGRRPMEALAQHRRILDAIADGDGELAALLMRRHIESGRANTERVLRNQMEEISG</sequence>
<dbReference type="InterPro" id="IPR000524">
    <property type="entry name" value="Tscrpt_reg_HTH_GntR"/>
</dbReference>
<reference evidence="5 6" key="1">
    <citation type="submission" date="2019-04" db="EMBL/GenBank/DDBJ databases">
        <authorList>
            <person name="Hwang J.C."/>
        </authorList>
    </citation>
    <scope>NUCLEOTIDE SEQUENCE [LARGE SCALE GENOMIC DNA]</scope>
    <source>
        <strain evidence="5 6">IMCC35001</strain>
    </source>
</reference>
<dbReference type="Proteomes" id="UP000305674">
    <property type="component" value="Unassembled WGS sequence"/>
</dbReference>